<organism evidence="11 12">
    <name type="scientific">Candidozyma duobushaemuli</name>
    <dbReference type="NCBI Taxonomy" id="1231522"/>
    <lineage>
        <taxon>Eukaryota</taxon>
        <taxon>Fungi</taxon>
        <taxon>Dikarya</taxon>
        <taxon>Ascomycota</taxon>
        <taxon>Saccharomycotina</taxon>
        <taxon>Pichiomycetes</taxon>
        <taxon>Metschnikowiaceae</taxon>
        <taxon>Candidozyma</taxon>
    </lineage>
</organism>
<comment type="similarity">
    <text evidence="3">Belongs to the snRNP core protein family.</text>
</comment>
<dbReference type="InterPro" id="IPR001163">
    <property type="entry name" value="Sm_dom_euk/arc"/>
</dbReference>
<evidence type="ECO:0000259" key="10">
    <source>
        <dbReference type="SMART" id="SM00651"/>
    </source>
</evidence>
<dbReference type="GO" id="GO:0006397">
    <property type="term" value="P:mRNA processing"/>
    <property type="evidence" value="ECO:0007669"/>
    <property type="project" value="UniProtKB-KW"/>
</dbReference>
<dbReference type="GO" id="GO:0030532">
    <property type="term" value="C:small nuclear ribonucleoprotein complex"/>
    <property type="evidence" value="ECO:0007669"/>
    <property type="project" value="InterPro"/>
</dbReference>
<dbReference type="SUPFAM" id="SSF50182">
    <property type="entry name" value="Sm-like ribonucleoproteins"/>
    <property type="match status" value="1"/>
</dbReference>
<keyword evidence="5" id="KW-0507">mRNA processing</keyword>
<dbReference type="Proteomes" id="UP000244406">
    <property type="component" value="Unassembled WGS sequence"/>
</dbReference>
<dbReference type="SMART" id="SM00651">
    <property type="entry name" value="Sm"/>
    <property type="match status" value="1"/>
</dbReference>
<comment type="caution">
    <text evidence="11">The sequence shown here is derived from an EMBL/GenBank/DDBJ whole genome shotgun (WGS) entry which is preliminary data.</text>
</comment>
<evidence type="ECO:0000256" key="7">
    <source>
        <dbReference type="ARBA" id="ARBA00023242"/>
    </source>
</evidence>
<evidence type="ECO:0000256" key="8">
    <source>
        <dbReference type="ARBA" id="ARBA00023274"/>
    </source>
</evidence>
<evidence type="ECO:0000313" key="11">
    <source>
        <dbReference type="EMBL" id="PVH18031.1"/>
    </source>
</evidence>
<dbReference type="CDD" id="cd01720">
    <property type="entry name" value="Sm_D2"/>
    <property type="match status" value="1"/>
</dbReference>
<dbReference type="GO" id="GO:0030896">
    <property type="term" value="C:checkpoint clamp complex"/>
    <property type="evidence" value="ECO:0007669"/>
    <property type="project" value="InterPro"/>
</dbReference>
<gene>
    <name evidence="11" type="ORF">CXQ87_000942</name>
</gene>
<keyword evidence="7" id="KW-0539">Nucleus</keyword>
<keyword evidence="12" id="KW-1185">Reference proteome</keyword>
<keyword evidence="6" id="KW-0508">mRNA splicing</keyword>
<dbReference type="EMBL" id="PKFP01000008">
    <property type="protein sequence ID" value="PVH18031.1"/>
    <property type="molecule type" value="Genomic_DNA"/>
</dbReference>
<keyword evidence="8" id="KW-0687">Ribonucleoprotein</keyword>
<feature type="domain" description="Sm" evidence="10">
    <location>
        <begin position="51"/>
        <end position="145"/>
    </location>
</feature>
<name>A0A2V1AM63_9ASCO</name>
<dbReference type="InterPro" id="IPR010920">
    <property type="entry name" value="LSM_dom_sf"/>
</dbReference>
<dbReference type="GO" id="GO:0005829">
    <property type="term" value="C:cytosol"/>
    <property type="evidence" value="ECO:0007669"/>
    <property type="project" value="UniProtKB-SubCell"/>
</dbReference>
<evidence type="ECO:0000256" key="2">
    <source>
        <dbReference type="ARBA" id="ARBA00004514"/>
    </source>
</evidence>
<evidence type="ECO:0000256" key="4">
    <source>
        <dbReference type="ARBA" id="ARBA00022490"/>
    </source>
</evidence>
<comment type="subcellular location">
    <subcellularLocation>
        <location evidence="2">Cytoplasm</location>
        <location evidence="2">Cytosol</location>
    </subcellularLocation>
    <subcellularLocation>
        <location evidence="1">Nucleus</location>
    </subcellularLocation>
</comment>
<dbReference type="Pfam" id="PF04005">
    <property type="entry name" value="Hus1"/>
    <property type="match status" value="1"/>
</dbReference>
<evidence type="ECO:0000256" key="1">
    <source>
        <dbReference type="ARBA" id="ARBA00004123"/>
    </source>
</evidence>
<proteinExistence type="inferred from homology"/>
<dbReference type="GO" id="GO:0008380">
    <property type="term" value="P:RNA splicing"/>
    <property type="evidence" value="ECO:0007669"/>
    <property type="project" value="UniProtKB-KW"/>
</dbReference>
<evidence type="ECO:0000313" key="12">
    <source>
        <dbReference type="Proteomes" id="UP000244406"/>
    </source>
</evidence>
<keyword evidence="4" id="KW-0963">Cytoplasm</keyword>
<dbReference type="AlphaFoldDB" id="A0A2V1AM63"/>
<protein>
    <recommendedName>
        <fullName evidence="9">snRNP core protein D2</fullName>
    </recommendedName>
</protein>
<dbReference type="GeneID" id="37000943"/>
<reference evidence="11 12" key="1">
    <citation type="submission" date="2017-12" db="EMBL/GenBank/DDBJ databases">
        <title>Genome Sequence of the Amphotericin B-resistant Candida duobushaemulonii strain, B09383.</title>
        <authorList>
            <person name="Chow N.A."/>
            <person name="Gade L."/>
            <person name="Batra D."/>
            <person name="Rowe L.A."/>
            <person name="Loparev V.N."/>
            <person name="Litvintseva A.P."/>
        </authorList>
    </citation>
    <scope>NUCLEOTIDE SEQUENCE [LARGE SCALE GENOMIC DNA]</scope>
    <source>
        <strain evidence="11 12">B09383</strain>
    </source>
</reference>
<sequence length="378" mass="43289">MSYVSNFKKTLSNLPAHNTNYSELIDRPRAELTESEIQELEDFEFNHGPLSLIQNSIKSGSPVMIHCRNNHKLLAKVKAFDRHCNLILEDVKELWTETTKNSKGKVIKTTSKERYVVWCKFKMSAIFNEIEVQSLRNDVVLLEINIELFLQTLKNFEKADSHDLSIRLQRKEASADGTTSGGGRTASLALYYSDLTTTANTINHTFRIPVKILKGSSDLLQEPELPKVDLMMRLPNEFSSTYKRLDKFKKNLASDLKTRGYLGFVLHEEGKFRVTIRWNDKLDVQKPKVPDLDTDSLRAQALAEPEDDNCDQDDTEDTEVAVKLKDWKMASKIVSTCKTIIFLMCHQEACVLHCLLDDTDDVEVLYYLSGVKIRDMED</sequence>
<evidence type="ECO:0000256" key="3">
    <source>
        <dbReference type="ARBA" id="ARBA00008146"/>
    </source>
</evidence>
<dbReference type="PANTHER" id="PTHR12777">
    <property type="entry name" value="SMALL NUCLEAR RIBONUCLEOPROTEIN SM D2"/>
    <property type="match status" value="1"/>
</dbReference>
<evidence type="ECO:0000256" key="5">
    <source>
        <dbReference type="ARBA" id="ARBA00022664"/>
    </source>
</evidence>
<dbReference type="VEuPathDB" id="FungiDB:CXQ87_000942"/>
<dbReference type="GO" id="GO:0000077">
    <property type="term" value="P:DNA damage checkpoint signaling"/>
    <property type="evidence" value="ECO:0007669"/>
    <property type="project" value="InterPro"/>
</dbReference>
<evidence type="ECO:0000256" key="6">
    <source>
        <dbReference type="ARBA" id="ARBA00023187"/>
    </source>
</evidence>
<dbReference type="Gene3D" id="3.70.10.10">
    <property type="match status" value="1"/>
</dbReference>
<dbReference type="InterPro" id="IPR007150">
    <property type="entry name" value="HUS1/Mec3"/>
</dbReference>
<dbReference type="InterPro" id="IPR027248">
    <property type="entry name" value="Sm_D2"/>
</dbReference>
<dbReference type="RefSeq" id="XP_025338971.1">
    <property type="nucleotide sequence ID" value="XM_025479498.1"/>
</dbReference>
<evidence type="ECO:0000256" key="9">
    <source>
        <dbReference type="ARBA" id="ARBA00033125"/>
    </source>
</evidence>
<accession>A0A2V1AM63</accession>